<reference evidence="2" key="1">
    <citation type="journal article" date="2015" name="Nature">
        <title>Complex archaea that bridge the gap between prokaryotes and eukaryotes.</title>
        <authorList>
            <person name="Spang A."/>
            <person name="Saw J.H."/>
            <person name="Jorgensen S.L."/>
            <person name="Zaremba-Niedzwiedzka K."/>
            <person name="Martijn J."/>
            <person name="Lind A.E."/>
            <person name="van Eijk R."/>
            <person name="Schleper C."/>
            <person name="Guy L."/>
            <person name="Ettema T.J."/>
        </authorList>
    </citation>
    <scope>NUCLEOTIDE SEQUENCE</scope>
</reference>
<sequence>MGSIAVDNRKNAGSAGTKDSTYFAAGSDSSSATHEVTLNYGTGHWCSCRGMIAKKKKFGSVANPHQSTSVHQTGRHYCKHVTGVRRADPSIRIEARRIRNDAFGIMETPTDAETGATGETVAQAPTLRTARDALD</sequence>
<feature type="region of interest" description="Disordered" evidence="1">
    <location>
        <begin position="104"/>
        <end position="135"/>
    </location>
</feature>
<comment type="caution">
    <text evidence="2">The sequence shown here is derived from an EMBL/GenBank/DDBJ whole genome shotgun (WGS) entry which is preliminary data.</text>
</comment>
<evidence type="ECO:0000313" key="2">
    <source>
        <dbReference type="EMBL" id="KKN11362.1"/>
    </source>
</evidence>
<gene>
    <name evidence="2" type="ORF">LCGC14_1027440</name>
</gene>
<name>A0A0F9NHG1_9ZZZZ</name>
<dbReference type="EMBL" id="LAZR01004143">
    <property type="protein sequence ID" value="KKN11362.1"/>
    <property type="molecule type" value="Genomic_DNA"/>
</dbReference>
<feature type="region of interest" description="Disordered" evidence="1">
    <location>
        <begin position="1"/>
        <end position="32"/>
    </location>
</feature>
<evidence type="ECO:0000256" key="1">
    <source>
        <dbReference type="SAM" id="MobiDB-lite"/>
    </source>
</evidence>
<dbReference type="AlphaFoldDB" id="A0A0F9NHG1"/>
<accession>A0A0F9NHG1</accession>
<proteinExistence type="predicted"/>
<protein>
    <submittedName>
        <fullName evidence="2">Uncharacterized protein</fullName>
    </submittedName>
</protein>
<feature type="non-terminal residue" evidence="2">
    <location>
        <position position="135"/>
    </location>
</feature>
<organism evidence="2">
    <name type="scientific">marine sediment metagenome</name>
    <dbReference type="NCBI Taxonomy" id="412755"/>
    <lineage>
        <taxon>unclassified sequences</taxon>
        <taxon>metagenomes</taxon>
        <taxon>ecological metagenomes</taxon>
    </lineage>
</organism>